<evidence type="ECO:0000256" key="8">
    <source>
        <dbReference type="ARBA" id="ARBA00022741"/>
    </source>
</evidence>
<dbReference type="SUPFAM" id="SSF55874">
    <property type="entry name" value="ATPase domain of HSP90 chaperone/DNA topoisomerase II/histidine kinase"/>
    <property type="match status" value="1"/>
</dbReference>
<dbReference type="SMART" id="SM00387">
    <property type="entry name" value="HATPase_c"/>
    <property type="match status" value="1"/>
</dbReference>
<dbReference type="CDD" id="cd00082">
    <property type="entry name" value="HisKA"/>
    <property type="match status" value="1"/>
</dbReference>
<keyword evidence="13 14" id="KW-0472">Membrane</keyword>
<dbReference type="Proteomes" id="UP000199073">
    <property type="component" value="Unassembled WGS sequence"/>
</dbReference>
<reference evidence="17 18" key="1">
    <citation type="submission" date="2016-10" db="EMBL/GenBank/DDBJ databases">
        <authorList>
            <person name="de Groot N.N."/>
        </authorList>
    </citation>
    <scope>NUCLEOTIDE SEQUENCE [LARGE SCALE GENOMIC DNA]</scope>
    <source>
        <strain evidence="17 18">DSM 12130</strain>
    </source>
</reference>
<dbReference type="InterPro" id="IPR005467">
    <property type="entry name" value="His_kinase_dom"/>
</dbReference>
<evidence type="ECO:0000256" key="3">
    <source>
        <dbReference type="ARBA" id="ARBA00012438"/>
    </source>
</evidence>
<dbReference type="SUPFAM" id="SSF47384">
    <property type="entry name" value="Homodimeric domain of signal transducing histidine kinase"/>
    <property type="match status" value="1"/>
</dbReference>
<evidence type="ECO:0000256" key="4">
    <source>
        <dbReference type="ARBA" id="ARBA00022475"/>
    </source>
</evidence>
<dbReference type="PRINTS" id="PR00344">
    <property type="entry name" value="BCTRLSENSOR"/>
</dbReference>
<proteinExistence type="predicted"/>
<keyword evidence="11 14" id="KW-1133">Transmembrane helix</keyword>
<evidence type="ECO:0000256" key="10">
    <source>
        <dbReference type="ARBA" id="ARBA00022840"/>
    </source>
</evidence>
<dbReference type="InterPro" id="IPR033479">
    <property type="entry name" value="dCache_1"/>
</dbReference>
<keyword evidence="8" id="KW-0547">Nucleotide-binding</keyword>
<keyword evidence="12" id="KW-0902">Two-component regulatory system</keyword>
<evidence type="ECO:0000259" key="16">
    <source>
        <dbReference type="PROSITE" id="PS50885"/>
    </source>
</evidence>
<dbReference type="STRING" id="91360.SAMN05660330_00659"/>
<sequence>MTVTDILKKYKSSFQLRVFLALALPLIIFIPGTGYIGYLQAHKAAKDQAEQYATGTVEQVSKRITSYLARHDNTALFLASTLASGLVNTTDKNRLLDYFARLHRSQPNLISIYFSDDKGGVTSYPVQPPEQVIVPDPKKLDRANGETGTTTFWSDIHRLSTTNSPGLYISAPVYDSDNRLVGICGIDVNLDVLADFLQKIDISIRGIAYIFENTSGKIITPATFAGQRLKQEERLALLEKSRQQLTKAHTEFGLTTFKDEQYFTAYTSYPGKNWTVGVTFSTSDYLTKVQIIKNTTITLVIIGILLSSLLSYLLSKNITGPLLKLQQGIDRIGRGDLEHRVEINDPDIARELAASFNKMALSLQKSLEEVKTTYRELQEQQKLAAVGSMTAGIAHEIKNPLGIILGSTQVLLDKQRPWEMREKAASFIMDEVVRLDDTLKAFLAFAKPAPPVFSEIDVGILLEETLSAVEEKYLQEGYTIERRIPRNLPLIEADPGQIRQILMNILLNGLEAMPGGGKVSIMIKSEKEPDVIGAKKRFISIRNPFTVDRDWLIVSIRDEGRGMSGEQLEKIMDPFISFRDDGTGLGLSIVSQLVKLHRGQIQVESVIGEGTTFHLYFPCILKEPTPNV</sequence>
<dbReference type="CDD" id="cd18773">
    <property type="entry name" value="PDC1_HK_sensor"/>
    <property type="match status" value="1"/>
</dbReference>
<dbReference type="EMBL" id="FNJI01000004">
    <property type="protein sequence ID" value="SDO62924.1"/>
    <property type="molecule type" value="Genomic_DNA"/>
</dbReference>
<accession>A0A1H0L3S4</accession>
<dbReference type="SMART" id="SM00304">
    <property type="entry name" value="HAMP"/>
    <property type="match status" value="1"/>
</dbReference>
<keyword evidence="10" id="KW-0067">ATP-binding</keyword>
<evidence type="ECO:0000256" key="5">
    <source>
        <dbReference type="ARBA" id="ARBA00022553"/>
    </source>
</evidence>
<feature type="domain" description="HAMP" evidence="16">
    <location>
        <begin position="316"/>
        <end position="368"/>
    </location>
</feature>
<comment type="catalytic activity">
    <reaction evidence="1">
        <text>ATP + protein L-histidine = ADP + protein N-phospho-L-histidine.</text>
        <dbReference type="EC" id="2.7.13.3"/>
    </reaction>
</comment>
<dbReference type="Pfam" id="PF00672">
    <property type="entry name" value="HAMP"/>
    <property type="match status" value="1"/>
</dbReference>
<dbReference type="GO" id="GO:0000155">
    <property type="term" value="F:phosphorelay sensor kinase activity"/>
    <property type="evidence" value="ECO:0007669"/>
    <property type="project" value="InterPro"/>
</dbReference>
<evidence type="ECO:0000256" key="9">
    <source>
        <dbReference type="ARBA" id="ARBA00022777"/>
    </source>
</evidence>
<evidence type="ECO:0000259" key="15">
    <source>
        <dbReference type="PROSITE" id="PS50109"/>
    </source>
</evidence>
<dbReference type="InterPro" id="IPR029151">
    <property type="entry name" value="Sensor-like_sf"/>
</dbReference>
<dbReference type="GO" id="GO:0005524">
    <property type="term" value="F:ATP binding"/>
    <property type="evidence" value="ECO:0007669"/>
    <property type="project" value="UniProtKB-KW"/>
</dbReference>
<evidence type="ECO:0000256" key="7">
    <source>
        <dbReference type="ARBA" id="ARBA00022692"/>
    </source>
</evidence>
<dbReference type="CDD" id="cd06225">
    <property type="entry name" value="HAMP"/>
    <property type="match status" value="1"/>
</dbReference>
<evidence type="ECO:0000313" key="18">
    <source>
        <dbReference type="Proteomes" id="UP000199073"/>
    </source>
</evidence>
<dbReference type="InterPro" id="IPR036890">
    <property type="entry name" value="HATPase_C_sf"/>
</dbReference>
<dbReference type="OrthoDB" id="9781147at2"/>
<dbReference type="Gene3D" id="6.10.340.10">
    <property type="match status" value="1"/>
</dbReference>
<keyword evidence="4" id="KW-1003">Cell membrane</keyword>
<evidence type="ECO:0000256" key="13">
    <source>
        <dbReference type="ARBA" id="ARBA00023136"/>
    </source>
</evidence>
<feature type="transmembrane region" description="Helical" evidence="14">
    <location>
        <begin position="18"/>
        <end position="38"/>
    </location>
</feature>
<dbReference type="PROSITE" id="PS50109">
    <property type="entry name" value="HIS_KIN"/>
    <property type="match status" value="1"/>
</dbReference>
<evidence type="ECO:0000256" key="6">
    <source>
        <dbReference type="ARBA" id="ARBA00022679"/>
    </source>
</evidence>
<dbReference type="RefSeq" id="WP_092219764.1">
    <property type="nucleotide sequence ID" value="NZ_FNJI01000004.1"/>
</dbReference>
<evidence type="ECO:0000256" key="14">
    <source>
        <dbReference type="SAM" id="Phobius"/>
    </source>
</evidence>
<dbReference type="InterPro" id="IPR004358">
    <property type="entry name" value="Sig_transdc_His_kin-like_C"/>
</dbReference>
<gene>
    <name evidence="17" type="ORF">SAMN05660330_00659</name>
</gene>
<evidence type="ECO:0000256" key="1">
    <source>
        <dbReference type="ARBA" id="ARBA00000085"/>
    </source>
</evidence>
<dbReference type="SUPFAM" id="SSF158472">
    <property type="entry name" value="HAMP domain-like"/>
    <property type="match status" value="1"/>
</dbReference>
<protein>
    <recommendedName>
        <fullName evidence="3">histidine kinase</fullName>
        <ecNumber evidence="3">2.7.13.3</ecNumber>
    </recommendedName>
</protein>
<keyword evidence="18" id="KW-1185">Reference proteome</keyword>
<name>A0A1H0L3S4_9BACT</name>
<keyword evidence="9 17" id="KW-0418">Kinase</keyword>
<evidence type="ECO:0000256" key="11">
    <source>
        <dbReference type="ARBA" id="ARBA00022989"/>
    </source>
</evidence>
<dbReference type="Gene3D" id="3.30.565.10">
    <property type="entry name" value="Histidine kinase-like ATPase, C-terminal domain"/>
    <property type="match status" value="1"/>
</dbReference>
<dbReference type="GO" id="GO:0005886">
    <property type="term" value="C:plasma membrane"/>
    <property type="evidence" value="ECO:0007669"/>
    <property type="project" value="UniProtKB-SubCell"/>
</dbReference>
<dbReference type="Pfam" id="PF02743">
    <property type="entry name" value="dCache_1"/>
    <property type="match status" value="1"/>
</dbReference>
<dbReference type="InterPro" id="IPR003594">
    <property type="entry name" value="HATPase_dom"/>
</dbReference>
<dbReference type="SUPFAM" id="SSF103190">
    <property type="entry name" value="Sensory domain-like"/>
    <property type="match status" value="1"/>
</dbReference>
<evidence type="ECO:0000313" key="17">
    <source>
        <dbReference type="EMBL" id="SDO62924.1"/>
    </source>
</evidence>
<dbReference type="PANTHER" id="PTHR43065">
    <property type="entry name" value="SENSOR HISTIDINE KINASE"/>
    <property type="match status" value="1"/>
</dbReference>
<dbReference type="PROSITE" id="PS50885">
    <property type="entry name" value="HAMP"/>
    <property type="match status" value="1"/>
</dbReference>
<dbReference type="AlphaFoldDB" id="A0A1H0L3S4"/>
<dbReference type="Gene3D" id="1.10.287.130">
    <property type="match status" value="1"/>
</dbReference>
<dbReference type="EC" id="2.7.13.3" evidence="3"/>
<dbReference type="PANTHER" id="PTHR43065:SF10">
    <property type="entry name" value="PEROXIDE STRESS-ACTIVATED HISTIDINE KINASE MAK3"/>
    <property type="match status" value="1"/>
</dbReference>
<keyword evidence="5" id="KW-0597">Phosphoprotein</keyword>
<dbReference type="Pfam" id="PF00512">
    <property type="entry name" value="HisKA"/>
    <property type="match status" value="1"/>
</dbReference>
<comment type="subcellular location">
    <subcellularLocation>
        <location evidence="2">Cell membrane</location>
        <topology evidence="2">Multi-pass membrane protein</topology>
    </subcellularLocation>
</comment>
<dbReference type="SMART" id="SM00388">
    <property type="entry name" value="HisKA"/>
    <property type="match status" value="1"/>
</dbReference>
<keyword evidence="7 14" id="KW-0812">Transmembrane</keyword>
<feature type="domain" description="Histidine kinase" evidence="15">
    <location>
        <begin position="392"/>
        <end position="621"/>
    </location>
</feature>
<organism evidence="17 18">
    <name type="scientific">Desulforhopalus singaporensis</name>
    <dbReference type="NCBI Taxonomy" id="91360"/>
    <lineage>
        <taxon>Bacteria</taxon>
        <taxon>Pseudomonadati</taxon>
        <taxon>Thermodesulfobacteriota</taxon>
        <taxon>Desulfobulbia</taxon>
        <taxon>Desulfobulbales</taxon>
        <taxon>Desulfocapsaceae</taxon>
        <taxon>Desulforhopalus</taxon>
    </lineage>
</organism>
<dbReference type="Pfam" id="PF02518">
    <property type="entry name" value="HATPase_c"/>
    <property type="match status" value="1"/>
</dbReference>
<dbReference type="InterPro" id="IPR036097">
    <property type="entry name" value="HisK_dim/P_sf"/>
</dbReference>
<dbReference type="InterPro" id="IPR003661">
    <property type="entry name" value="HisK_dim/P_dom"/>
</dbReference>
<keyword evidence="6" id="KW-0808">Transferase</keyword>
<evidence type="ECO:0000256" key="12">
    <source>
        <dbReference type="ARBA" id="ARBA00023012"/>
    </source>
</evidence>
<dbReference type="Gene3D" id="3.30.450.20">
    <property type="entry name" value="PAS domain"/>
    <property type="match status" value="2"/>
</dbReference>
<evidence type="ECO:0000256" key="2">
    <source>
        <dbReference type="ARBA" id="ARBA00004651"/>
    </source>
</evidence>
<feature type="transmembrane region" description="Helical" evidence="14">
    <location>
        <begin position="296"/>
        <end position="314"/>
    </location>
</feature>
<dbReference type="InterPro" id="IPR003660">
    <property type="entry name" value="HAMP_dom"/>
</dbReference>